<proteinExistence type="predicted"/>
<evidence type="ECO:0000313" key="2">
    <source>
        <dbReference type="EMBL" id="MEE2001590.1"/>
    </source>
</evidence>
<organism evidence="2 3">
    <name type="scientific">Alkalimonas cellulosilytica</name>
    <dbReference type="NCBI Taxonomy" id="3058395"/>
    <lineage>
        <taxon>Bacteria</taxon>
        <taxon>Pseudomonadati</taxon>
        <taxon>Pseudomonadota</taxon>
        <taxon>Gammaproteobacteria</taxon>
        <taxon>Alkalimonas</taxon>
    </lineage>
</organism>
<accession>A0ABU7J5N6</accession>
<reference evidence="2 3" key="1">
    <citation type="submission" date="2023-07" db="EMBL/GenBank/DDBJ databases">
        <title>Alkalimonas sp., MEB108 novel, alkaliphilic bacterium isolated from Lonar Lake, India.</title>
        <authorList>
            <person name="Joshi A."/>
            <person name="Thite S."/>
        </authorList>
    </citation>
    <scope>NUCLEOTIDE SEQUENCE [LARGE SCALE GENOMIC DNA]</scope>
    <source>
        <strain evidence="2 3">MEB108</strain>
    </source>
</reference>
<comment type="caution">
    <text evidence="2">The sequence shown here is derived from an EMBL/GenBank/DDBJ whole genome shotgun (WGS) entry which is preliminary data.</text>
</comment>
<evidence type="ECO:0000313" key="3">
    <source>
        <dbReference type="Proteomes" id="UP001336314"/>
    </source>
</evidence>
<name>A0ABU7J5N6_9GAMM</name>
<dbReference type="RefSeq" id="WP_330128690.1">
    <property type="nucleotide sequence ID" value="NZ_JAUHLI010000008.1"/>
</dbReference>
<feature type="chain" id="PRO_5045726697" evidence="1">
    <location>
        <begin position="19"/>
        <end position="169"/>
    </location>
</feature>
<dbReference type="EMBL" id="JAUHLI010000008">
    <property type="protein sequence ID" value="MEE2001590.1"/>
    <property type="molecule type" value="Genomic_DNA"/>
</dbReference>
<protein>
    <submittedName>
        <fullName evidence="2">Uncharacterized protein</fullName>
    </submittedName>
</protein>
<keyword evidence="1" id="KW-0732">Signal</keyword>
<feature type="signal peptide" evidence="1">
    <location>
        <begin position="1"/>
        <end position="18"/>
    </location>
</feature>
<sequence length="169" mass="20064">MRFLLIYMLLAFSSLSRADSFELVNLQNALNEYNDWRKSAWFPRKLTLYERYLYFKNGLHRDKAVASANEQIRWLFVQELERLWRQEHPLYNHDRYKLMSEASFRLDVAFHLANAEKAWGCPINISRATLRDYAIQYKDTQDVGLKVDVIRTLGQVGTTSDIDYFVNIV</sequence>
<keyword evidence="3" id="KW-1185">Reference proteome</keyword>
<dbReference type="Proteomes" id="UP001336314">
    <property type="component" value="Unassembled WGS sequence"/>
</dbReference>
<feature type="non-terminal residue" evidence="2">
    <location>
        <position position="169"/>
    </location>
</feature>
<evidence type="ECO:0000256" key="1">
    <source>
        <dbReference type="SAM" id="SignalP"/>
    </source>
</evidence>
<gene>
    <name evidence="2" type="ORF">QWY20_08995</name>
</gene>